<name>A0A517Y806_9BACT</name>
<dbReference type="GO" id="GO:0016812">
    <property type="term" value="F:hydrolase activity, acting on carbon-nitrogen (but not peptide) bonds, in cyclic amides"/>
    <property type="evidence" value="ECO:0007669"/>
    <property type="project" value="TreeGrafter"/>
</dbReference>
<evidence type="ECO:0000313" key="3">
    <source>
        <dbReference type="EMBL" id="QDU26345.1"/>
    </source>
</evidence>
<accession>A0A517Y806</accession>
<dbReference type="SUPFAM" id="SSF51556">
    <property type="entry name" value="Metallo-dependent hydrolases"/>
    <property type="match status" value="1"/>
</dbReference>
<feature type="signal peptide" evidence="1">
    <location>
        <begin position="1"/>
        <end position="23"/>
    </location>
</feature>
<feature type="chain" id="PRO_5022199489" evidence="1">
    <location>
        <begin position="24"/>
        <end position="883"/>
    </location>
</feature>
<dbReference type="SUPFAM" id="SSF51338">
    <property type="entry name" value="Composite domain of metallo-dependent hydrolases"/>
    <property type="match status" value="1"/>
</dbReference>
<dbReference type="SUPFAM" id="SSF81853">
    <property type="entry name" value="Family 10 polysaccharide lyase"/>
    <property type="match status" value="1"/>
</dbReference>
<dbReference type="PANTHER" id="PTHR11647:SF1">
    <property type="entry name" value="COLLAPSIN RESPONSE MEDIATOR PROTEIN"/>
    <property type="match status" value="1"/>
</dbReference>
<dbReference type="CDD" id="cd00688">
    <property type="entry name" value="ISOPREN_C2_like"/>
    <property type="match status" value="1"/>
</dbReference>
<dbReference type="GO" id="GO:0047420">
    <property type="term" value="F:N-acyl-D-amino-acid deacylase activity"/>
    <property type="evidence" value="ECO:0007669"/>
    <property type="project" value="UniProtKB-EC"/>
</dbReference>
<sequence precursor="true">MNRKLPSIVLAMFFALLVSYCFSATIACANEAAALLASAEIKAAVDKSLPLLVAGAKGSLEQRKQCFTCHNQGLPIFALTTAKTRGYSIDEEHLQAQLKHTAAFLEKNKARYLEGKGQGGQADMAGYALWTLSSGAWPSDEVTTAVAEYFLLFQKDSDHWRSVSNRPPSEASPFTATYVSLYGLQAYGTTEQQPRIAARRDQVREWLLQTEAKDTEDHVFRLRALALVDAPAKEVTRAQTALLKLQRDDGGWAQLADLASDPYATGSALVALHESANLSTSDEAYQRGLRFLLKEQQSDGSWHVKSRSKPFQPYFESGYPHGKDQFISIAAGGWATIALLLALPAVEPPEPEFDLVIRGGRIVDGTGNPWYTGDVALREQKIVAIARSLAGKGKREIAAQGLVVAPGFIDMHSHSDTLLLEDGHAQSKIRQGVTTEVLGEGSSSGPYLGKLDPLKVKVGGEERSCRTLADYFRALEEGQTAVNVASYVGLDNVWQSMMGKSFDRPTPEQFAEMKQLLGHAMDDGAVGVSTMLAMPPGSLAKTDDLIDLAKVVAAKGGIYSTHNRNEGTEVFAAIKEAIAIGEGAKIPVDIIHLKIADQEYWGRMKEIVQLIDEARARGVNVQANVYPYTRGNNNLASIIPPWAHEGGRAQLLARLKSDKDRERLKREINSGLPGWYNHFTAVGGDWGRMLISGGGAYQGLTMNRVQAMKAEGKTPPPEPLDILFDLLIEEGGSIPTVYAHHTEADMNLALAQPWCSIGSDGSAYSTAGPLRRGNPHPRNFGTFPRVLGVYVREAKLLTLEDAVRKMTSLNAAKIGLRERGELKAGYFADLTLFAADRVLDKSTYTEPFAYNEGIEYVIVNGQVVLDRGQHTGAMPGKVLRHVP</sequence>
<dbReference type="EC" id="3.5.1.81" evidence="3"/>
<dbReference type="Gene3D" id="3.20.20.140">
    <property type="entry name" value="Metal-dependent hydrolases"/>
    <property type="match status" value="2"/>
</dbReference>
<reference evidence="3 4" key="1">
    <citation type="submission" date="2019-02" db="EMBL/GenBank/DDBJ databases">
        <title>Deep-cultivation of Planctomycetes and their phenomic and genomic characterization uncovers novel biology.</title>
        <authorList>
            <person name="Wiegand S."/>
            <person name="Jogler M."/>
            <person name="Boedeker C."/>
            <person name="Pinto D."/>
            <person name="Vollmers J."/>
            <person name="Rivas-Marin E."/>
            <person name="Kohn T."/>
            <person name="Peeters S.H."/>
            <person name="Heuer A."/>
            <person name="Rast P."/>
            <person name="Oberbeckmann S."/>
            <person name="Bunk B."/>
            <person name="Jeske O."/>
            <person name="Meyerdierks A."/>
            <person name="Storesund J.E."/>
            <person name="Kallscheuer N."/>
            <person name="Luecker S."/>
            <person name="Lage O.M."/>
            <person name="Pohl T."/>
            <person name="Merkel B.J."/>
            <person name="Hornburger P."/>
            <person name="Mueller R.-W."/>
            <person name="Bruemmer F."/>
            <person name="Labrenz M."/>
            <person name="Spormann A.M."/>
            <person name="Op den Camp H."/>
            <person name="Overmann J."/>
            <person name="Amann R."/>
            <person name="Jetten M.S.M."/>
            <person name="Mascher T."/>
            <person name="Medema M.H."/>
            <person name="Devos D.P."/>
            <person name="Kaster A.-K."/>
            <person name="Ovreas L."/>
            <person name="Rohde M."/>
            <person name="Galperin M.Y."/>
            <person name="Jogler C."/>
        </authorList>
    </citation>
    <scope>NUCLEOTIDE SEQUENCE [LARGE SCALE GENOMIC DNA]</scope>
    <source>
        <strain evidence="3 4">ETA_A8</strain>
    </source>
</reference>
<dbReference type="Gene3D" id="1.50.10.20">
    <property type="match status" value="1"/>
</dbReference>
<keyword evidence="1" id="KW-0732">Signal</keyword>
<protein>
    <submittedName>
        <fullName evidence="3">D-aminoacylase</fullName>
        <ecNumber evidence="3">3.5.1.81</ecNumber>
    </submittedName>
</protein>
<gene>
    <name evidence="3" type="primary">dan_1</name>
    <name evidence="3" type="ORF">ETAA8_14230</name>
</gene>
<dbReference type="PANTHER" id="PTHR11647">
    <property type="entry name" value="HYDRANTOINASE/DIHYDROPYRIMIDINASE FAMILY MEMBER"/>
    <property type="match status" value="1"/>
</dbReference>
<dbReference type="InterPro" id="IPR011059">
    <property type="entry name" value="Metal-dep_hydrolase_composite"/>
</dbReference>
<proteinExistence type="predicted"/>
<dbReference type="RefSeq" id="WP_145086752.1">
    <property type="nucleotide sequence ID" value="NZ_CP036274.1"/>
</dbReference>
<dbReference type="InterPro" id="IPR050378">
    <property type="entry name" value="Metallo-dep_Hydrolases_sf"/>
</dbReference>
<dbReference type="CDD" id="cd01297">
    <property type="entry name" value="D-aminoacylase"/>
    <property type="match status" value="1"/>
</dbReference>
<evidence type="ECO:0000313" key="4">
    <source>
        <dbReference type="Proteomes" id="UP000315017"/>
    </source>
</evidence>
<dbReference type="GO" id="GO:0005829">
    <property type="term" value="C:cytosol"/>
    <property type="evidence" value="ECO:0007669"/>
    <property type="project" value="TreeGrafter"/>
</dbReference>
<dbReference type="KEGG" id="aagg:ETAA8_14230"/>
<dbReference type="EMBL" id="CP036274">
    <property type="protein sequence ID" value="QDU26345.1"/>
    <property type="molecule type" value="Genomic_DNA"/>
</dbReference>
<dbReference type="PROSITE" id="PS51257">
    <property type="entry name" value="PROKAR_LIPOPROTEIN"/>
    <property type="match status" value="1"/>
</dbReference>
<dbReference type="Proteomes" id="UP000315017">
    <property type="component" value="Chromosome"/>
</dbReference>
<evidence type="ECO:0000256" key="1">
    <source>
        <dbReference type="SAM" id="SignalP"/>
    </source>
</evidence>
<evidence type="ECO:0000259" key="2">
    <source>
        <dbReference type="Pfam" id="PF07969"/>
    </source>
</evidence>
<keyword evidence="4" id="KW-1185">Reference proteome</keyword>
<keyword evidence="3" id="KW-0378">Hydrolase</keyword>
<dbReference type="OrthoDB" id="9775607at2"/>
<feature type="domain" description="Amidohydrolase 3" evidence="2">
    <location>
        <begin position="396"/>
        <end position="864"/>
    </location>
</feature>
<dbReference type="InterPro" id="IPR032466">
    <property type="entry name" value="Metal_Hydrolase"/>
</dbReference>
<organism evidence="3 4">
    <name type="scientific">Anatilimnocola aggregata</name>
    <dbReference type="NCBI Taxonomy" id="2528021"/>
    <lineage>
        <taxon>Bacteria</taxon>
        <taxon>Pseudomonadati</taxon>
        <taxon>Planctomycetota</taxon>
        <taxon>Planctomycetia</taxon>
        <taxon>Pirellulales</taxon>
        <taxon>Pirellulaceae</taxon>
        <taxon>Anatilimnocola</taxon>
    </lineage>
</organism>
<dbReference type="Pfam" id="PF07969">
    <property type="entry name" value="Amidohydro_3"/>
    <property type="match status" value="1"/>
</dbReference>
<dbReference type="AlphaFoldDB" id="A0A517Y806"/>
<dbReference type="InterPro" id="IPR013108">
    <property type="entry name" value="Amidohydro_3"/>
</dbReference>